<dbReference type="Gene3D" id="3.40.50.10610">
    <property type="entry name" value="ABC-type transport auxiliary lipoprotein component"/>
    <property type="match status" value="1"/>
</dbReference>
<organism evidence="1 2">
    <name type="scientific">Buchnera aphidicola</name>
    <name type="common">Aphis fabae</name>
    <dbReference type="NCBI Taxonomy" id="571430"/>
    <lineage>
        <taxon>Bacteria</taxon>
        <taxon>Pseudomonadati</taxon>
        <taxon>Pseudomonadota</taxon>
        <taxon>Gammaproteobacteria</taxon>
        <taxon>Enterobacterales</taxon>
        <taxon>Erwiniaceae</taxon>
        <taxon>Buchnera</taxon>
    </lineage>
</organism>
<gene>
    <name evidence="1" type="ORF">FQV33_00750</name>
</gene>
<evidence type="ECO:0000313" key="2">
    <source>
        <dbReference type="Proteomes" id="UP000325981"/>
    </source>
</evidence>
<accession>A0A5J6ZCT6</accession>
<evidence type="ECO:0008006" key="3">
    <source>
        <dbReference type="Google" id="ProtNLM"/>
    </source>
</evidence>
<dbReference type="Proteomes" id="UP000325981">
    <property type="component" value="Chromosome"/>
</dbReference>
<protein>
    <recommendedName>
        <fullName evidence="3">Penicillin-binding protein activator LpoB</fullName>
    </recommendedName>
</protein>
<dbReference type="AlphaFoldDB" id="A0A5J6ZCT6"/>
<dbReference type="GO" id="GO:0030234">
    <property type="term" value="F:enzyme regulator activity"/>
    <property type="evidence" value="ECO:0007669"/>
    <property type="project" value="TreeGrafter"/>
</dbReference>
<proteinExistence type="predicted"/>
<dbReference type="OrthoDB" id="6554269at2"/>
<dbReference type="GO" id="GO:0031241">
    <property type="term" value="C:periplasmic side of cell outer membrane"/>
    <property type="evidence" value="ECO:0007669"/>
    <property type="project" value="TreeGrafter"/>
</dbReference>
<dbReference type="InterPro" id="IPR014094">
    <property type="entry name" value="LpoB"/>
</dbReference>
<reference evidence="1 2" key="1">
    <citation type="submission" date="2019-07" db="EMBL/GenBank/DDBJ databases">
        <title>Buchnera limit thermal tolerance of host aphids.</title>
        <authorList>
            <person name="Zhang B."/>
            <person name="Moran N."/>
        </authorList>
    </citation>
    <scope>NUCLEOTIDE SEQUENCE [LARGE SCALE GENOMIC DNA]</scope>
    <source>
        <strain evidence="1 2">Afa-UT1</strain>
    </source>
</reference>
<evidence type="ECO:0000313" key="1">
    <source>
        <dbReference type="EMBL" id="QFQ32528.1"/>
    </source>
</evidence>
<dbReference type="Pfam" id="PF13036">
    <property type="entry name" value="LpoB"/>
    <property type="match status" value="1"/>
</dbReference>
<dbReference type="PANTHER" id="PTHR40593:SF1">
    <property type="entry name" value="PENICILLIN-BINDING PROTEIN ACTIVATOR LPOB"/>
    <property type="match status" value="1"/>
</dbReference>
<name>A0A5J6ZCT6_9GAMM</name>
<dbReference type="PANTHER" id="PTHR40593">
    <property type="entry name" value="PENICILLIN-BINDING PROTEIN ACTIVATOR LPOB"/>
    <property type="match status" value="1"/>
</dbReference>
<dbReference type="EMBL" id="CP042427">
    <property type="protein sequence ID" value="QFQ32528.1"/>
    <property type="molecule type" value="Genomic_DNA"/>
</dbReference>
<sequence length="194" mass="22134">MILKNIILVKGNNLSKSSVFLFIILLCINSCSLFQTTHISLKESNTAEENTNLIFLNFKNSIENIISEMSNDKSIFFSKKISLYINILRNESNIFLENKKLTNVINNQVSKKINTFSIINANQINKSKKELGLSEKNQFLNISTAILLARNNNATYYLDSSIIIDNKSLLLKIKLILVQTGEIIFYKTKTLDFL</sequence>
<dbReference type="GO" id="GO:0009252">
    <property type="term" value="P:peptidoglycan biosynthetic process"/>
    <property type="evidence" value="ECO:0007669"/>
    <property type="project" value="TreeGrafter"/>
</dbReference>